<evidence type="ECO:0000313" key="1">
    <source>
        <dbReference type="EMBL" id="KAF2677524.1"/>
    </source>
</evidence>
<keyword evidence="2" id="KW-1185">Reference proteome</keyword>
<dbReference type="Proteomes" id="UP000799291">
    <property type="component" value="Unassembled WGS sequence"/>
</dbReference>
<dbReference type="EMBL" id="MU005621">
    <property type="protein sequence ID" value="KAF2677524.1"/>
    <property type="molecule type" value="Genomic_DNA"/>
</dbReference>
<name>A0A6G1IH18_9PLEO</name>
<evidence type="ECO:0000313" key="2">
    <source>
        <dbReference type="Proteomes" id="UP000799291"/>
    </source>
</evidence>
<dbReference type="AlphaFoldDB" id="A0A6G1IH18"/>
<protein>
    <submittedName>
        <fullName evidence="1">Uncharacterized protein</fullName>
    </submittedName>
</protein>
<sequence length="233" mass="26774">RQTTQNKKFPCSNCYDIGIIDALKQGLTRPIPIPDIFKHHAGEDANCPLIKVISRYLLNQDGLEERQQSGHLDILPGLPNTTLGIRSSSKGYVGMLQLRKIRHRIPVLSRILSSSLPQIADTAFLRRALHECRLLHVECNKWYKEDLPRWYLRNKILLVDVKKMCLVESDTSAHYVALSYRWNVDPESILRTLRKNLIHLMVPSELERRVSEIPDGPGCNTYYKKDALNSFMG</sequence>
<feature type="non-terminal residue" evidence="1">
    <location>
        <position position="1"/>
    </location>
</feature>
<accession>A0A6G1IH18</accession>
<gene>
    <name evidence="1" type="ORF">K458DRAFT_465983</name>
</gene>
<proteinExistence type="predicted"/>
<organism evidence="1 2">
    <name type="scientific">Lentithecium fluviatile CBS 122367</name>
    <dbReference type="NCBI Taxonomy" id="1168545"/>
    <lineage>
        <taxon>Eukaryota</taxon>
        <taxon>Fungi</taxon>
        <taxon>Dikarya</taxon>
        <taxon>Ascomycota</taxon>
        <taxon>Pezizomycotina</taxon>
        <taxon>Dothideomycetes</taxon>
        <taxon>Pleosporomycetidae</taxon>
        <taxon>Pleosporales</taxon>
        <taxon>Massarineae</taxon>
        <taxon>Lentitheciaceae</taxon>
        <taxon>Lentithecium</taxon>
    </lineage>
</organism>
<reference evidence="1" key="1">
    <citation type="journal article" date="2020" name="Stud. Mycol.">
        <title>101 Dothideomycetes genomes: a test case for predicting lifestyles and emergence of pathogens.</title>
        <authorList>
            <person name="Haridas S."/>
            <person name="Albert R."/>
            <person name="Binder M."/>
            <person name="Bloem J."/>
            <person name="Labutti K."/>
            <person name="Salamov A."/>
            <person name="Andreopoulos B."/>
            <person name="Baker S."/>
            <person name="Barry K."/>
            <person name="Bills G."/>
            <person name="Bluhm B."/>
            <person name="Cannon C."/>
            <person name="Castanera R."/>
            <person name="Culley D."/>
            <person name="Daum C."/>
            <person name="Ezra D."/>
            <person name="Gonzalez J."/>
            <person name="Henrissat B."/>
            <person name="Kuo A."/>
            <person name="Liang C."/>
            <person name="Lipzen A."/>
            <person name="Lutzoni F."/>
            <person name="Magnuson J."/>
            <person name="Mondo S."/>
            <person name="Nolan M."/>
            <person name="Ohm R."/>
            <person name="Pangilinan J."/>
            <person name="Park H.-J."/>
            <person name="Ramirez L."/>
            <person name="Alfaro M."/>
            <person name="Sun H."/>
            <person name="Tritt A."/>
            <person name="Yoshinaga Y."/>
            <person name="Zwiers L.-H."/>
            <person name="Turgeon B."/>
            <person name="Goodwin S."/>
            <person name="Spatafora J."/>
            <person name="Crous P."/>
            <person name="Grigoriev I."/>
        </authorList>
    </citation>
    <scope>NUCLEOTIDE SEQUENCE</scope>
    <source>
        <strain evidence="1">CBS 122367</strain>
    </source>
</reference>